<dbReference type="InterPro" id="IPR045462">
    <property type="entry name" value="aa-tRNA-synth_I_cd-bd"/>
</dbReference>
<dbReference type="InterPro" id="IPR000924">
    <property type="entry name" value="Glu/Gln-tRNA-synth"/>
</dbReference>
<dbReference type="Pfam" id="PF00749">
    <property type="entry name" value="tRNA-synt_1c"/>
    <property type="match status" value="1"/>
</dbReference>
<dbReference type="SUPFAM" id="SSF48163">
    <property type="entry name" value="An anticodon-binding domain of class I aminoacyl-tRNA synthetases"/>
    <property type="match status" value="1"/>
</dbReference>
<dbReference type="InterPro" id="IPR049940">
    <property type="entry name" value="GluQ/Sye"/>
</dbReference>
<dbReference type="GO" id="GO:0006424">
    <property type="term" value="P:glutamyl-tRNA aminoacylation"/>
    <property type="evidence" value="ECO:0007669"/>
    <property type="project" value="TreeGrafter"/>
</dbReference>
<feature type="domain" description="Aminoacyl-tRNA synthetase class I anticodon-binding" evidence="10">
    <location>
        <begin position="406"/>
        <end position="456"/>
    </location>
</feature>
<dbReference type="GO" id="GO:0004818">
    <property type="term" value="F:glutamate-tRNA ligase activity"/>
    <property type="evidence" value="ECO:0007669"/>
    <property type="project" value="TreeGrafter"/>
</dbReference>
<dbReference type="PANTHER" id="PTHR43311">
    <property type="entry name" value="GLUTAMATE--TRNA LIGASE"/>
    <property type="match status" value="1"/>
</dbReference>
<keyword evidence="5 8" id="KW-0067">ATP-binding</keyword>
<dbReference type="RefSeq" id="WP_104206553.1">
    <property type="nucleotide sequence ID" value="NZ_PHHC01000078.1"/>
</dbReference>
<comment type="similarity">
    <text evidence="1">Belongs to the class-I aminoacyl-tRNA synthetase family. Glutamate--tRNA ligase type 1 subfamily.</text>
</comment>
<dbReference type="Gene3D" id="3.40.50.620">
    <property type="entry name" value="HUPs"/>
    <property type="match status" value="1"/>
</dbReference>
<dbReference type="Gene3D" id="1.10.10.350">
    <property type="match status" value="1"/>
</dbReference>
<feature type="domain" description="Glutamyl/glutaminyl-tRNA synthetase class Ib catalytic" evidence="9">
    <location>
        <begin position="6"/>
        <end position="268"/>
    </location>
</feature>
<dbReference type="InterPro" id="IPR020751">
    <property type="entry name" value="aa-tRNA-synth_I_codon-bd_sub2"/>
</dbReference>
<dbReference type="OrthoDB" id="9807503at2"/>
<keyword evidence="2" id="KW-0963">Cytoplasm</keyword>
<evidence type="ECO:0000313" key="12">
    <source>
        <dbReference type="Proteomes" id="UP000239425"/>
    </source>
</evidence>
<evidence type="ECO:0000256" key="3">
    <source>
        <dbReference type="ARBA" id="ARBA00022598"/>
    </source>
</evidence>
<evidence type="ECO:0000256" key="4">
    <source>
        <dbReference type="ARBA" id="ARBA00022741"/>
    </source>
</evidence>
<keyword evidence="12" id="KW-1185">Reference proteome</keyword>
<sequence>MSTPPRVRFAPSPTGFLHLGNARIALFNWIFARKYGGSFILRIDDTDQERSETRYVEALKKDLRWLEIEWDICFSQSERRAFYLPYIEQLKSTGHLYPCCETPQELDVQRAQLRSHHHAPIFNKETRRIDPTRPMHWRFSLKKCKISWNDGVQGICQYDTSHISDPVVIREDGSLSYLLTSVLDDQDPQHPVTHVIRGVDHYVNTAIQSQIFEALGKSSPIFMHLPLLQHKTGEKFSKRTQGQGVQDWRAAGALPKSLSQVLLNLSCNDPMLSNTLRERISDFSWDSYSKASEVRLDPEAIWNASNYYFSIMSWEELQIYFVDFPCKYLKEAHWRCISSNVCSFLDIQAWDRVFDPQWSSRYWETEEPFGNLLRNPQYVEAIFFQWKNNLDKTHGVDEVYWKKLWKNLTQTLTQQFDLKLSLVCSTIRWMITGKKNGPPMVTLFALLGKQCIENRLTPTSEKLEHKTE</sequence>
<keyword evidence="7 8" id="KW-0030">Aminoacyl-tRNA synthetase</keyword>
<evidence type="ECO:0000256" key="7">
    <source>
        <dbReference type="ARBA" id="ARBA00023146"/>
    </source>
</evidence>
<dbReference type="Proteomes" id="UP000239425">
    <property type="component" value="Unassembled WGS sequence"/>
</dbReference>
<comment type="caution">
    <text evidence="11">The sequence shown here is derived from an EMBL/GenBank/DDBJ whole genome shotgun (WGS) entry which is preliminary data.</text>
</comment>
<dbReference type="InterPro" id="IPR020058">
    <property type="entry name" value="Glu/Gln-tRNA-synth_Ib_cat-dom"/>
</dbReference>
<dbReference type="InterPro" id="IPR001412">
    <property type="entry name" value="aa-tRNA-synth_I_CS"/>
</dbReference>
<evidence type="ECO:0000313" key="11">
    <source>
        <dbReference type="EMBL" id="PPE04264.1"/>
    </source>
</evidence>
<organism evidence="11 12">
    <name type="scientific">Holospora curviuscula</name>
    <dbReference type="NCBI Taxonomy" id="1082868"/>
    <lineage>
        <taxon>Bacteria</taxon>
        <taxon>Pseudomonadati</taxon>
        <taxon>Pseudomonadota</taxon>
        <taxon>Alphaproteobacteria</taxon>
        <taxon>Holosporales</taxon>
        <taxon>Holosporaceae</taxon>
        <taxon>Holospora</taxon>
    </lineage>
</organism>
<evidence type="ECO:0000256" key="5">
    <source>
        <dbReference type="ARBA" id="ARBA00022840"/>
    </source>
</evidence>
<proteinExistence type="inferred from homology"/>
<reference evidence="11 12" key="1">
    <citation type="submission" date="2017-11" db="EMBL/GenBank/DDBJ databases">
        <title>Comparative genomic analysis of Holospora spp., intranuclear symbionts of paramecia.</title>
        <authorList>
            <person name="Garushyants S.K."/>
            <person name="Beliavskaya A."/>
            <person name="Malko D.B."/>
            <person name="Logacheva M.D."/>
            <person name="Rautian M.S."/>
            <person name="Gelfand M.S."/>
        </authorList>
    </citation>
    <scope>NUCLEOTIDE SEQUENCE [LARGE SCALE GENOMIC DNA]</scope>
    <source>
        <strain evidence="12">02AZ16</strain>
    </source>
</reference>
<evidence type="ECO:0000256" key="6">
    <source>
        <dbReference type="ARBA" id="ARBA00022917"/>
    </source>
</evidence>
<protein>
    <submittedName>
        <fullName evidence="11">Glutamate--tRNA ligase 1</fullName>
    </submittedName>
</protein>
<evidence type="ECO:0000256" key="8">
    <source>
        <dbReference type="RuleBase" id="RU363037"/>
    </source>
</evidence>
<gene>
    <name evidence="11" type="ORF">HCUR_00455</name>
</gene>
<dbReference type="GO" id="GO:0005524">
    <property type="term" value="F:ATP binding"/>
    <property type="evidence" value="ECO:0007669"/>
    <property type="project" value="UniProtKB-KW"/>
</dbReference>
<dbReference type="InterPro" id="IPR014729">
    <property type="entry name" value="Rossmann-like_a/b/a_fold"/>
</dbReference>
<dbReference type="InterPro" id="IPR008925">
    <property type="entry name" value="aa_tRNA-synth_I_cd-bd_sf"/>
</dbReference>
<dbReference type="Pfam" id="PF19269">
    <property type="entry name" value="Anticodon_2"/>
    <property type="match status" value="1"/>
</dbReference>
<dbReference type="GO" id="GO:0000049">
    <property type="term" value="F:tRNA binding"/>
    <property type="evidence" value="ECO:0007669"/>
    <property type="project" value="InterPro"/>
</dbReference>
<evidence type="ECO:0000259" key="10">
    <source>
        <dbReference type="Pfam" id="PF19269"/>
    </source>
</evidence>
<dbReference type="EMBL" id="PHHC01000078">
    <property type="protein sequence ID" value="PPE04264.1"/>
    <property type="molecule type" value="Genomic_DNA"/>
</dbReference>
<name>A0A2S5RAA3_9PROT</name>
<evidence type="ECO:0000259" key="9">
    <source>
        <dbReference type="Pfam" id="PF00749"/>
    </source>
</evidence>
<dbReference type="PROSITE" id="PS00178">
    <property type="entry name" value="AA_TRNA_LIGASE_I"/>
    <property type="match status" value="1"/>
</dbReference>
<keyword evidence="6 8" id="KW-0648">Protein biosynthesis</keyword>
<dbReference type="PANTHER" id="PTHR43311:SF2">
    <property type="entry name" value="GLUTAMATE--TRNA LIGASE, MITOCHONDRIAL-RELATED"/>
    <property type="match status" value="1"/>
</dbReference>
<dbReference type="AlphaFoldDB" id="A0A2S5RAA3"/>
<keyword evidence="3 8" id="KW-0436">Ligase</keyword>
<dbReference type="PRINTS" id="PR00987">
    <property type="entry name" value="TRNASYNTHGLU"/>
</dbReference>
<dbReference type="SUPFAM" id="SSF52374">
    <property type="entry name" value="Nucleotidylyl transferase"/>
    <property type="match status" value="1"/>
</dbReference>
<accession>A0A2S5RAA3</accession>
<evidence type="ECO:0000256" key="2">
    <source>
        <dbReference type="ARBA" id="ARBA00022490"/>
    </source>
</evidence>
<evidence type="ECO:0000256" key="1">
    <source>
        <dbReference type="ARBA" id="ARBA00007894"/>
    </source>
</evidence>
<keyword evidence="4 8" id="KW-0547">Nucleotide-binding</keyword>